<dbReference type="AlphaFoldDB" id="A0A6G1C4E3"/>
<feature type="non-terminal residue" evidence="1">
    <location>
        <position position="61"/>
    </location>
</feature>
<name>A0A6G1C4E3_9ORYZ</name>
<sequence length="61" mass="6801">MRSLRVTRKPSSTSPFHCRPAAIADHRGGLLDAEDPRRDAIVTIAADAIFLRNTSLLTERR</sequence>
<reference evidence="1 2" key="1">
    <citation type="submission" date="2019-11" db="EMBL/GenBank/DDBJ databases">
        <title>Whole genome sequence of Oryza granulata.</title>
        <authorList>
            <person name="Li W."/>
        </authorList>
    </citation>
    <scope>NUCLEOTIDE SEQUENCE [LARGE SCALE GENOMIC DNA]</scope>
    <source>
        <strain evidence="2">cv. Menghai</strain>
        <tissue evidence="1">Leaf</tissue>
    </source>
</reference>
<protein>
    <submittedName>
        <fullName evidence="1">Uncharacterized protein</fullName>
    </submittedName>
</protein>
<proteinExistence type="predicted"/>
<dbReference type="Proteomes" id="UP000479710">
    <property type="component" value="Unassembled WGS sequence"/>
</dbReference>
<gene>
    <name evidence="1" type="ORF">E2562_006768</name>
</gene>
<evidence type="ECO:0000313" key="2">
    <source>
        <dbReference type="Proteomes" id="UP000479710"/>
    </source>
</evidence>
<organism evidence="1 2">
    <name type="scientific">Oryza meyeriana var. granulata</name>
    <dbReference type="NCBI Taxonomy" id="110450"/>
    <lineage>
        <taxon>Eukaryota</taxon>
        <taxon>Viridiplantae</taxon>
        <taxon>Streptophyta</taxon>
        <taxon>Embryophyta</taxon>
        <taxon>Tracheophyta</taxon>
        <taxon>Spermatophyta</taxon>
        <taxon>Magnoliopsida</taxon>
        <taxon>Liliopsida</taxon>
        <taxon>Poales</taxon>
        <taxon>Poaceae</taxon>
        <taxon>BOP clade</taxon>
        <taxon>Oryzoideae</taxon>
        <taxon>Oryzeae</taxon>
        <taxon>Oryzinae</taxon>
        <taxon>Oryza</taxon>
        <taxon>Oryza meyeriana</taxon>
    </lineage>
</organism>
<keyword evidence="2" id="KW-1185">Reference proteome</keyword>
<comment type="caution">
    <text evidence="1">The sequence shown here is derived from an EMBL/GenBank/DDBJ whole genome shotgun (WGS) entry which is preliminary data.</text>
</comment>
<dbReference type="EMBL" id="SPHZ02000010">
    <property type="protein sequence ID" value="KAF0895050.1"/>
    <property type="molecule type" value="Genomic_DNA"/>
</dbReference>
<accession>A0A6G1C4E3</accession>
<evidence type="ECO:0000313" key="1">
    <source>
        <dbReference type="EMBL" id="KAF0895050.1"/>
    </source>
</evidence>